<dbReference type="InterPro" id="IPR006343">
    <property type="entry name" value="DnaB/C_C"/>
</dbReference>
<evidence type="ECO:0000313" key="5">
    <source>
        <dbReference type="EMBL" id="MBS4194962.1"/>
    </source>
</evidence>
<dbReference type="Pfam" id="PF25888">
    <property type="entry name" value="WHD_DnaB"/>
    <property type="match status" value="1"/>
</dbReference>
<gene>
    <name evidence="5" type="ORF">KHA97_07705</name>
</gene>
<reference evidence="5 6" key="1">
    <citation type="submission" date="2021-05" db="EMBL/GenBank/DDBJ databases">
        <title>Novel Bacillus species.</title>
        <authorList>
            <person name="Liu G."/>
        </authorList>
    </citation>
    <scope>NUCLEOTIDE SEQUENCE [LARGE SCALE GENOMIC DNA]</scope>
    <source>
        <strain evidence="6">FJAT-49780</strain>
    </source>
</reference>
<keyword evidence="6" id="KW-1185">Reference proteome</keyword>
<evidence type="ECO:0000313" key="6">
    <source>
        <dbReference type="Proteomes" id="UP000681414"/>
    </source>
</evidence>
<comment type="caution">
    <text evidence="5">The sequence shown here is derived from an EMBL/GenBank/DDBJ whole genome shotgun (WGS) entry which is preliminary data.</text>
</comment>
<dbReference type="EMBL" id="JAGYPG010000001">
    <property type="protein sequence ID" value="MBS4194962.1"/>
    <property type="molecule type" value="Genomic_DNA"/>
</dbReference>
<evidence type="ECO:0000256" key="2">
    <source>
        <dbReference type="SAM" id="MobiDB-lite"/>
    </source>
</evidence>
<feature type="domain" description="DnaB/C C-terminal" evidence="3">
    <location>
        <begin position="328"/>
        <end position="391"/>
    </location>
</feature>
<protein>
    <submittedName>
        <fullName evidence="5">DnaD domain protein</fullName>
    </submittedName>
</protein>
<dbReference type="InterPro" id="IPR058660">
    <property type="entry name" value="WHD_DnaB"/>
</dbReference>
<evidence type="ECO:0000256" key="1">
    <source>
        <dbReference type="ARBA" id="ARBA00093462"/>
    </source>
</evidence>
<dbReference type="RefSeq" id="WP_213124103.1">
    <property type="nucleotide sequence ID" value="NZ_JAGYPG010000001.1"/>
</dbReference>
<evidence type="ECO:0000259" key="4">
    <source>
        <dbReference type="Pfam" id="PF25888"/>
    </source>
</evidence>
<feature type="compositionally biased region" description="Basic and acidic residues" evidence="2">
    <location>
        <begin position="447"/>
        <end position="457"/>
    </location>
</feature>
<evidence type="ECO:0000259" key="3">
    <source>
        <dbReference type="Pfam" id="PF07261"/>
    </source>
</evidence>
<dbReference type="Proteomes" id="UP000681414">
    <property type="component" value="Unassembled WGS sequence"/>
</dbReference>
<sequence length="471" mass="54633">MKQYWNEVQPIDAFTVVMNGILHHHDKKIIALLYQPLIGPICTALYYSLTYMVEEDSNIFEEWNHYHLMNALDLNLEEIYHARMKLEGIGLLKTYTKAKNDSRSFIYELQPPLSAQQFFSDGMLNIYLFQKLGQTHFMKLKKSFTNKRSDMSDFTEVTRSFQDVFTSLGANALANSEGHKASIPNNGEEYFHRQKPQPISIDGSHFDFELLFVGLSEVMVPRKLFTTTIKEAIAKLSFLYSINAVDMKNIVLQSLTPEQKISVDDLRKNARDWYQMENDARLPQLVDRIQPVIQRENATKLDTKEDKLISYLETVSPRQLLIDLSDGGEPAKSDLQAIEDIMFQQKLQPGVTNVLIHYVMLRTDMKLSKNYLEKIASHWSRKKIKTVKSAMDLAKSEHRQYQEWASSKKVSTQKRNKPIRTEMLPDWFVSQEDSAPNKVQAQSEEMEEKRRRLEAIQRKYQKTGGEKGGEN</sequence>
<comment type="similarity">
    <text evidence="1">Belongs to the DnaB/DnaD family.</text>
</comment>
<dbReference type="Pfam" id="PF07261">
    <property type="entry name" value="DnaB_2"/>
    <property type="match status" value="1"/>
</dbReference>
<organism evidence="5 6">
    <name type="scientific">Lederbergia citri</name>
    <dbReference type="NCBI Taxonomy" id="2833580"/>
    <lineage>
        <taxon>Bacteria</taxon>
        <taxon>Bacillati</taxon>
        <taxon>Bacillota</taxon>
        <taxon>Bacilli</taxon>
        <taxon>Bacillales</taxon>
        <taxon>Bacillaceae</taxon>
        <taxon>Lederbergia</taxon>
    </lineage>
</organism>
<dbReference type="AlphaFoldDB" id="A0A942TEW7"/>
<feature type="region of interest" description="Disordered" evidence="2">
    <location>
        <begin position="425"/>
        <end position="471"/>
    </location>
</feature>
<feature type="compositionally biased region" description="Polar residues" evidence="2">
    <location>
        <begin position="431"/>
        <end position="443"/>
    </location>
</feature>
<name>A0A942TEW7_9BACI</name>
<proteinExistence type="inferred from homology"/>
<feature type="domain" description="Replicative helicase loading/DNA remodeling protein DnaB N-terminal winged helix" evidence="4">
    <location>
        <begin position="9"/>
        <end position="270"/>
    </location>
</feature>
<accession>A0A942TEW7</accession>